<evidence type="ECO:0000313" key="2">
    <source>
        <dbReference type="Proteomes" id="UP001634007"/>
    </source>
</evidence>
<proteinExistence type="predicted"/>
<name>A0ABD3LDW9_EUCGL</name>
<organism evidence="1 2">
    <name type="scientific">Eucalyptus globulus</name>
    <name type="common">Tasmanian blue gum</name>
    <dbReference type="NCBI Taxonomy" id="34317"/>
    <lineage>
        <taxon>Eukaryota</taxon>
        <taxon>Viridiplantae</taxon>
        <taxon>Streptophyta</taxon>
        <taxon>Embryophyta</taxon>
        <taxon>Tracheophyta</taxon>
        <taxon>Spermatophyta</taxon>
        <taxon>Magnoliopsida</taxon>
        <taxon>eudicotyledons</taxon>
        <taxon>Gunneridae</taxon>
        <taxon>Pentapetalae</taxon>
        <taxon>rosids</taxon>
        <taxon>malvids</taxon>
        <taxon>Myrtales</taxon>
        <taxon>Myrtaceae</taxon>
        <taxon>Myrtoideae</taxon>
        <taxon>Eucalypteae</taxon>
        <taxon>Eucalyptus</taxon>
    </lineage>
</organism>
<keyword evidence="2" id="KW-1185">Reference proteome</keyword>
<sequence length="93" mass="10040">MAISLPASSIPLLNGENPASSVVAAPFLSPLRLRLPASSRGFGWGGRMILVNSKPRTSATFIIFKDGKPFDRFGALTADQLIQRIEDSLKVKQ</sequence>
<dbReference type="Proteomes" id="UP001634007">
    <property type="component" value="Unassembled WGS sequence"/>
</dbReference>
<dbReference type="EMBL" id="JBJKBG010000002">
    <property type="protein sequence ID" value="KAL3748256.1"/>
    <property type="molecule type" value="Genomic_DNA"/>
</dbReference>
<reference evidence="1 2" key="1">
    <citation type="submission" date="2024-11" db="EMBL/GenBank/DDBJ databases">
        <title>Chromosome-level genome assembly of Eucalyptus globulus Labill. provides insights into its genome evolution.</title>
        <authorList>
            <person name="Li X."/>
        </authorList>
    </citation>
    <scope>NUCLEOTIDE SEQUENCE [LARGE SCALE GENOMIC DNA]</scope>
    <source>
        <strain evidence="1">CL2024</strain>
        <tissue evidence="1">Fresh tender leaves</tissue>
    </source>
</reference>
<accession>A0ABD3LDW9</accession>
<evidence type="ECO:0000313" key="1">
    <source>
        <dbReference type="EMBL" id="KAL3748256.1"/>
    </source>
</evidence>
<dbReference type="AlphaFoldDB" id="A0ABD3LDW9"/>
<gene>
    <name evidence="1" type="ORF">ACJRO7_009488</name>
</gene>
<protein>
    <submittedName>
        <fullName evidence="1">Uncharacterized protein</fullName>
    </submittedName>
</protein>
<comment type="caution">
    <text evidence="1">The sequence shown here is derived from an EMBL/GenBank/DDBJ whole genome shotgun (WGS) entry which is preliminary data.</text>
</comment>